<accession>A0A847UFP4</accession>
<dbReference type="PANTHER" id="PTHR46268">
    <property type="entry name" value="STRESS RESPONSE PROTEIN NHAX"/>
    <property type="match status" value="1"/>
</dbReference>
<protein>
    <submittedName>
        <fullName evidence="3">Universal stress protein</fullName>
    </submittedName>
</protein>
<evidence type="ECO:0000259" key="2">
    <source>
        <dbReference type="Pfam" id="PF00582"/>
    </source>
</evidence>
<name>A0A847UFP4_9EURY</name>
<reference evidence="3" key="1">
    <citation type="submission" date="2019-12" db="EMBL/GenBank/DDBJ databases">
        <title>Whole-genome sequence of Halomicrobium mukohataei pws1.</title>
        <authorList>
            <person name="Verma D.K."/>
            <person name="Gopal K."/>
            <person name="Prasad E.S."/>
        </authorList>
    </citation>
    <scope>NUCLEOTIDE SEQUENCE</scope>
    <source>
        <strain evidence="3">Pws1</strain>
    </source>
</reference>
<evidence type="ECO:0000313" key="3">
    <source>
        <dbReference type="EMBL" id="NLV09961.1"/>
    </source>
</evidence>
<comment type="similarity">
    <text evidence="1">Belongs to the universal stress protein A family.</text>
</comment>
<dbReference type="OrthoDB" id="105697at2157"/>
<evidence type="ECO:0000256" key="1">
    <source>
        <dbReference type="ARBA" id="ARBA00008791"/>
    </source>
</evidence>
<dbReference type="AlphaFoldDB" id="A0A847UFP4"/>
<dbReference type="PRINTS" id="PR01438">
    <property type="entry name" value="UNVRSLSTRESS"/>
</dbReference>
<proteinExistence type="inferred from homology"/>
<sequence length="137" mass="14884">MYETILVPTDGSDHADRAFDSAVALADRADSSLALLHVVDTGTIGEPALSTTELVVGQREDDGTALLKRLAQRARDRGISTQLHNCHGEPSREIRSYADEIEADLVVMGYQGRDHDRTLGTVTTQVVKACERPVLLV</sequence>
<organism evidence="3 4">
    <name type="scientific">Halomicrobium mukohataei</name>
    <dbReference type="NCBI Taxonomy" id="57705"/>
    <lineage>
        <taxon>Archaea</taxon>
        <taxon>Methanobacteriati</taxon>
        <taxon>Methanobacteriota</taxon>
        <taxon>Stenosarchaea group</taxon>
        <taxon>Halobacteria</taxon>
        <taxon>Halobacteriales</taxon>
        <taxon>Haloarculaceae</taxon>
        <taxon>Halomicrobium</taxon>
    </lineage>
</organism>
<dbReference type="CDD" id="cd00293">
    <property type="entry name" value="USP-like"/>
    <property type="match status" value="1"/>
</dbReference>
<dbReference type="Proteomes" id="UP000608662">
    <property type="component" value="Unassembled WGS sequence"/>
</dbReference>
<evidence type="ECO:0000313" key="4">
    <source>
        <dbReference type="Proteomes" id="UP000608662"/>
    </source>
</evidence>
<dbReference type="Pfam" id="PF00582">
    <property type="entry name" value="Usp"/>
    <property type="match status" value="1"/>
</dbReference>
<dbReference type="InterPro" id="IPR006016">
    <property type="entry name" value="UspA"/>
</dbReference>
<comment type="caution">
    <text evidence="3">The sequence shown here is derived from an EMBL/GenBank/DDBJ whole genome shotgun (WGS) entry which is preliminary data.</text>
</comment>
<dbReference type="EMBL" id="WOYG01000001">
    <property type="protein sequence ID" value="NLV09961.1"/>
    <property type="molecule type" value="Genomic_DNA"/>
</dbReference>
<feature type="domain" description="UspA" evidence="2">
    <location>
        <begin position="1"/>
        <end position="137"/>
    </location>
</feature>
<dbReference type="InterPro" id="IPR014729">
    <property type="entry name" value="Rossmann-like_a/b/a_fold"/>
</dbReference>
<dbReference type="SUPFAM" id="SSF52402">
    <property type="entry name" value="Adenine nucleotide alpha hydrolases-like"/>
    <property type="match status" value="1"/>
</dbReference>
<dbReference type="InterPro" id="IPR006015">
    <property type="entry name" value="Universal_stress_UspA"/>
</dbReference>
<dbReference type="PANTHER" id="PTHR46268:SF6">
    <property type="entry name" value="UNIVERSAL STRESS PROTEIN UP12"/>
    <property type="match status" value="1"/>
</dbReference>
<gene>
    <name evidence="3" type="ORF">GOC74_08465</name>
</gene>
<dbReference type="RefSeq" id="WP_170093732.1">
    <property type="nucleotide sequence ID" value="NZ_WOYG01000001.1"/>
</dbReference>
<dbReference type="Gene3D" id="3.40.50.620">
    <property type="entry name" value="HUPs"/>
    <property type="match status" value="1"/>
</dbReference>